<dbReference type="Proteomes" id="UP000469949">
    <property type="component" value="Unassembled WGS sequence"/>
</dbReference>
<evidence type="ECO:0000313" key="12">
    <source>
        <dbReference type="EMBL" id="KAB7787082.1"/>
    </source>
</evidence>
<evidence type="ECO:0000256" key="5">
    <source>
        <dbReference type="ARBA" id="ARBA00023136"/>
    </source>
</evidence>
<keyword evidence="4 9" id="KW-1133">Transmembrane helix</keyword>
<evidence type="ECO:0000256" key="3">
    <source>
        <dbReference type="ARBA" id="ARBA00022692"/>
    </source>
</evidence>
<dbReference type="Gene3D" id="3.30.450.20">
    <property type="entry name" value="PAS domain"/>
    <property type="match status" value="1"/>
</dbReference>
<evidence type="ECO:0000256" key="4">
    <source>
        <dbReference type="ARBA" id="ARBA00022989"/>
    </source>
</evidence>
<comment type="similarity">
    <text evidence="7">Belongs to the methyl-accepting chemotaxis (MCP) protein family.</text>
</comment>
<dbReference type="Gene3D" id="6.10.340.10">
    <property type="match status" value="1"/>
</dbReference>
<dbReference type="PROSITE" id="PS50111">
    <property type="entry name" value="CHEMOTAXIS_TRANSDUC_2"/>
    <property type="match status" value="1"/>
</dbReference>
<keyword evidence="3 9" id="KW-0812">Transmembrane</keyword>
<dbReference type="SMART" id="SM00304">
    <property type="entry name" value="HAMP"/>
    <property type="match status" value="1"/>
</dbReference>
<dbReference type="Pfam" id="PF00672">
    <property type="entry name" value="HAMP"/>
    <property type="match status" value="1"/>
</dbReference>
<dbReference type="EMBL" id="WEKV01000004">
    <property type="protein sequence ID" value="KAB7787082.1"/>
    <property type="molecule type" value="Genomic_DNA"/>
</dbReference>
<evidence type="ECO:0000256" key="7">
    <source>
        <dbReference type="ARBA" id="ARBA00029447"/>
    </source>
</evidence>
<evidence type="ECO:0000259" key="11">
    <source>
        <dbReference type="PROSITE" id="PS50885"/>
    </source>
</evidence>
<keyword evidence="5 9" id="KW-0472">Membrane</keyword>
<protein>
    <submittedName>
        <fullName evidence="12">Methyl-accepting chemotaxis sensor/transducer protein</fullName>
    </submittedName>
</protein>
<comment type="caution">
    <text evidence="12">The sequence shown here is derived from an EMBL/GenBank/DDBJ whole genome shotgun (WGS) entry which is preliminary data.</text>
</comment>
<sequence>MGVFMFRFDIPRKLYALVALAALSLVAICAVALTYQYDAMYAQRLNRLSLMTESAVNLIDHHRQRVEKGELTEAEGRKAAYAAVASMRHGKDGYLFVYDRNIIVVAHATPTFIGQSFADLKDTTGFAFIAEVLPRAMRDGVASVVYTWKRTPEAEATAKLGLFRYYAPWGLYIGTGVHIDDLKATLWEQIERLGAIALGILIVLGLASWAIIRSIVRPMNALRATMGRLAEGRTDIALPETKRNDEVGAMARAVAVFRDNAVERERLQGAQDADQALKMQRAERLNDLIQNFEGTITGIVTTIGGAASQLQSTAQGLAGTANQTASQSTAVAAAAEEATTNVNTVAAAAEELGTSVQEIGRQVDGSAALSRSAVEEAGQTGQLVRDLSEAAARIGDVVAMISDIAGQTNLLALNATIEAARAGEAGRGFAVVAAEVKELASQTARATTDISDQIARIQRSTGTAVGAIGDIAGRIGEISSVSASIAAAVEQQSAATQEIVRNVAQAATGTSEVTHNISGVAHASEETGAAAAQVLGAASELSEQSDHLRSEVRRFLETVRAA</sequence>
<dbReference type="GO" id="GO:0005886">
    <property type="term" value="C:plasma membrane"/>
    <property type="evidence" value="ECO:0007669"/>
    <property type="project" value="UniProtKB-SubCell"/>
</dbReference>
<feature type="domain" description="Methyl-accepting transducer" evidence="10">
    <location>
        <begin position="306"/>
        <end position="542"/>
    </location>
</feature>
<evidence type="ECO:0000256" key="9">
    <source>
        <dbReference type="SAM" id="Phobius"/>
    </source>
</evidence>
<dbReference type="AlphaFoldDB" id="A0A833JBA4"/>
<evidence type="ECO:0000259" key="10">
    <source>
        <dbReference type="PROSITE" id="PS50111"/>
    </source>
</evidence>
<dbReference type="InterPro" id="IPR003660">
    <property type="entry name" value="HAMP_dom"/>
</dbReference>
<name>A0A833JBA4_9HYPH</name>
<dbReference type="PANTHER" id="PTHR32089">
    <property type="entry name" value="METHYL-ACCEPTING CHEMOTAXIS PROTEIN MCPB"/>
    <property type="match status" value="1"/>
</dbReference>
<evidence type="ECO:0000256" key="2">
    <source>
        <dbReference type="ARBA" id="ARBA00022475"/>
    </source>
</evidence>
<dbReference type="Pfam" id="PF17200">
    <property type="entry name" value="sCache_2"/>
    <property type="match status" value="1"/>
</dbReference>
<evidence type="ECO:0000256" key="8">
    <source>
        <dbReference type="PROSITE-ProRule" id="PRU00284"/>
    </source>
</evidence>
<dbReference type="InterPro" id="IPR004090">
    <property type="entry name" value="Chemotax_Me-accpt_rcpt"/>
</dbReference>
<evidence type="ECO:0000313" key="13">
    <source>
        <dbReference type="Proteomes" id="UP000469949"/>
    </source>
</evidence>
<gene>
    <name evidence="12" type="ORF">F8B43_0518</name>
</gene>
<organism evidence="12 13">
    <name type="scientific">Methylorubrum populi</name>
    <dbReference type="NCBI Taxonomy" id="223967"/>
    <lineage>
        <taxon>Bacteria</taxon>
        <taxon>Pseudomonadati</taxon>
        <taxon>Pseudomonadota</taxon>
        <taxon>Alphaproteobacteria</taxon>
        <taxon>Hyphomicrobiales</taxon>
        <taxon>Methylobacteriaceae</taxon>
        <taxon>Methylorubrum</taxon>
    </lineage>
</organism>
<dbReference type="SMART" id="SM01049">
    <property type="entry name" value="Cache_2"/>
    <property type="match status" value="1"/>
</dbReference>
<dbReference type="Gene3D" id="1.10.287.950">
    <property type="entry name" value="Methyl-accepting chemotaxis protein"/>
    <property type="match status" value="1"/>
</dbReference>
<keyword evidence="6 8" id="KW-0807">Transducer</keyword>
<dbReference type="GO" id="GO:0004888">
    <property type="term" value="F:transmembrane signaling receptor activity"/>
    <property type="evidence" value="ECO:0007669"/>
    <property type="project" value="InterPro"/>
</dbReference>
<dbReference type="CDD" id="cd06225">
    <property type="entry name" value="HAMP"/>
    <property type="match status" value="1"/>
</dbReference>
<evidence type="ECO:0000256" key="1">
    <source>
        <dbReference type="ARBA" id="ARBA00004651"/>
    </source>
</evidence>
<dbReference type="GO" id="GO:0007165">
    <property type="term" value="P:signal transduction"/>
    <property type="evidence" value="ECO:0007669"/>
    <property type="project" value="UniProtKB-KW"/>
</dbReference>
<keyword evidence="2" id="KW-1003">Cell membrane</keyword>
<dbReference type="InterPro" id="IPR004089">
    <property type="entry name" value="MCPsignal_dom"/>
</dbReference>
<feature type="transmembrane region" description="Helical" evidence="9">
    <location>
        <begin position="14"/>
        <end position="35"/>
    </location>
</feature>
<dbReference type="Pfam" id="PF00015">
    <property type="entry name" value="MCPsignal"/>
    <property type="match status" value="1"/>
</dbReference>
<dbReference type="PROSITE" id="PS50885">
    <property type="entry name" value="HAMP"/>
    <property type="match status" value="1"/>
</dbReference>
<feature type="transmembrane region" description="Helical" evidence="9">
    <location>
        <begin position="193"/>
        <end position="212"/>
    </location>
</feature>
<accession>A0A833JBA4</accession>
<feature type="domain" description="HAMP" evidence="11">
    <location>
        <begin position="213"/>
        <end position="266"/>
    </location>
</feature>
<dbReference type="SMART" id="SM00283">
    <property type="entry name" value="MA"/>
    <property type="match status" value="1"/>
</dbReference>
<dbReference type="PRINTS" id="PR00260">
    <property type="entry name" value="CHEMTRNSDUCR"/>
</dbReference>
<evidence type="ECO:0000256" key="6">
    <source>
        <dbReference type="ARBA" id="ARBA00023224"/>
    </source>
</evidence>
<dbReference type="PANTHER" id="PTHR32089:SF112">
    <property type="entry name" value="LYSOZYME-LIKE PROTEIN-RELATED"/>
    <property type="match status" value="1"/>
</dbReference>
<proteinExistence type="inferred from homology"/>
<comment type="subcellular location">
    <subcellularLocation>
        <location evidence="1">Cell membrane</location>
        <topology evidence="1">Multi-pass membrane protein</topology>
    </subcellularLocation>
</comment>
<reference evidence="12 13" key="1">
    <citation type="submission" date="2019-10" db="EMBL/GenBank/DDBJ databases">
        <title>Draft Genome Sequence of the Caffeine Degrading Methylotroph Methylorubrum populi PINKEL.</title>
        <authorList>
            <person name="Dawson S.C."/>
            <person name="Zhang X."/>
            <person name="Wright M.E."/>
            <person name="Sharma G."/>
            <person name="Langner J.T."/>
            <person name="Ditty J.L."/>
            <person name="Subuyuj G.A."/>
        </authorList>
    </citation>
    <scope>NUCLEOTIDE SEQUENCE [LARGE SCALE GENOMIC DNA]</scope>
    <source>
        <strain evidence="12 13">Pinkel</strain>
    </source>
</reference>
<dbReference type="InterPro" id="IPR033480">
    <property type="entry name" value="sCache_2"/>
</dbReference>
<dbReference type="SUPFAM" id="SSF58104">
    <property type="entry name" value="Methyl-accepting chemotaxis protein (MCP) signaling domain"/>
    <property type="match status" value="1"/>
</dbReference>
<dbReference type="GO" id="GO:0006935">
    <property type="term" value="P:chemotaxis"/>
    <property type="evidence" value="ECO:0007669"/>
    <property type="project" value="InterPro"/>
</dbReference>